<dbReference type="EMBL" id="CM056815">
    <property type="protein sequence ID" value="KAJ8629588.1"/>
    <property type="molecule type" value="Genomic_DNA"/>
</dbReference>
<sequence>MEEGILKSPLKIRKQVGDREKKKVWAELELDRQSPIKRLGSENCLPARLDRQSPPKAETGRDGYFRPKKHGFKKSGSENSSCARLGPSKERKITRKEDSSSNDDGESKSSSVSSKESDVNEMEEAEKGSASDEGGRRGSDSSSIDDWLRRKGKDSIPLIQRDPGGWVSIPNRNSVRSEPLQRRRPKDISLQCFGSTERVSIATPEKGVCLKGIYGNSNSRWLLQRSETEKEPDKQGEEEQEMSWLPQKIIQGG</sequence>
<protein>
    <submittedName>
        <fullName evidence="1">Uncharacterized protein</fullName>
    </submittedName>
</protein>
<name>A0ACC2L8G1_PERAE</name>
<proteinExistence type="predicted"/>
<accession>A0ACC2L8G1</accession>
<gene>
    <name evidence="1" type="ORF">MRB53_022911</name>
</gene>
<organism evidence="1 2">
    <name type="scientific">Persea americana</name>
    <name type="common">Avocado</name>
    <dbReference type="NCBI Taxonomy" id="3435"/>
    <lineage>
        <taxon>Eukaryota</taxon>
        <taxon>Viridiplantae</taxon>
        <taxon>Streptophyta</taxon>
        <taxon>Embryophyta</taxon>
        <taxon>Tracheophyta</taxon>
        <taxon>Spermatophyta</taxon>
        <taxon>Magnoliopsida</taxon>
        <taxon>Magnoliidae</taxon>
        <taxon>Laurales</taxon>
        <taxon>Lauraceae</taxon>
        <taxon>Persea</taxon>
    </lineage>
</organism>
<evidence type="ECO:0000313" key="1">
    <source>
        <dbReference type="EMBL" id="KAJ8629588.1"/>
    </source>
</evidence>
<keyword evidence="2" id="KW-1185">Reference proteome</keyword>
<reference evidence="1 2" key="1">
    <citation type="journal article" date="2022" name="Hortic Res">
        <title>A haplotype resolved chromosomal level avocado genome allows analysis of novel avocado genes.</title>
        <authorList>
            <person name="Nath O."/>
            <person name="Fletcher S.J."/>
            <person name="Hayward A."/>
            <person name="Shaw L.M."/>
            <person name="Masouleh A.K."/>
            <person name="Furtado A."/>
            <person name="Henry R.J."/>
            <person name="Mitter N."/>
        </authorList>
    </citation>
    <scope>NUCLEOTIDE SEQUENCE [LARGE SCALE GENOMIC DNA]</scope>
    <source>
        <strain evidence="2">cv. Hass</strain>
    </source>
</reference>
<evidence type="ECO:0000313" key="2">
    <source>
        <dbReference type="Proteomes" id="UP001234297"/>
    </source>
</evidence>
<comment type="caution">
    <text evidence="1">The sequence shown here is derived from an EMBL/GenBank/DDBJ whole genome shotgun (WGS) entry which is preliminary data.</text>
</comment>
<dbReference type="Proteomes" id="UP001234297">
    <property type="component" value="Chromosome 7"/>
</dbReference>